<dbReference type="InterPro" id="IPR028082">
    <property type="entry name" value="Peripla_BP_I"/>
</dbReference>
<dbReference type="Gene3D" id="3.40.50.2300">
    <property type="match status" value="2"/>
</dbReference>
<feature type="domain" description="ABC transporter substrate-binding protein PnrA-like" evidence="3">
    <location>
        <begin position="29"/>
        <end position="306"/>
    </location>
</feature>
<feature type="signal peptide" evidence="2">
    <location>
        <begin position="1"/>
        <end position="24"/>
    </location>
</feature>
<keyword evidence="5" id="KW-1185">Reference proteome</keyword>
<protein>
    <submittedName>
        <fullName evidence="4">BMP family ABC transporter substrate-binding protein</fullName>
    </submittedName>
</protein>
<dbReference type="RefSeq" id="WP_345532738.1">
    <property type="nucleotide sequence ID" value="NZ_BAABLD010000008.1"/>
</dbReference>
<dbReference type="InterPro" id="IPR052910">
    <property type="entry name" value="ABC-Purine-Binding"/>
</dbReference>
<proteinExistence type="predicted"/>
<sequence>MQRRSLFAAALGLLTLAFSQATLAAEPLKIGFIYPGPIADVGWTTQHELGRKLVEKTYGDKVKTYFVENVPETADAARVVRQLINQGCTMIFTTSFGYMEATAKLAKQFPKVSFDHATGYKMDKNLGIYQTRFYQGAYLMGVLAGKMTKSNTLGFVGSHPIPEVLRNINAFTIGARSVNPNAQTKVIWISSWYDPPKEREAAETLVSQGADVLYQNTDSPAAVQVAEKKGLYAFGQDSDMSKYGPRAHLSANTVNWGVYYVKKVGDKLAGKWKPEDTAWGMKEGMIEVSPLGSAVPADVAKIFTEKKEAVASGKLEVFAGPLKDNAAGVKVPAGSVLPEKDLWSLTWYVEGVQGSIPK</sequence>
<organism evidence="4 5">
    <name type="scientific">Viridibacterium curvum</name>
    <dbReference type="NCBI Taxonomy" id="1101404"/>
    <lineage>
        <taxon>Bacteria</taxon>
        <taxon>Pseudomonadati</taxon>
        <taxon>Pseudomonadota</taxon>
        <taxon>Betaproteobacteria</taxon>
        <taxon>Rhodocyclales</taxon>
        <taxon>Rhodocyclaceae</taxon>
        <taxon>Viridibacterium</taxon>
    </lineage>
</organism>
<dbReference type="SUPFAM" id="SSF53822">
    <property type="entry name" value="Periplasmic binding protein-like I"/>
    <property type="match status" value="1"/>
</dbReference>
<evidence type="ECO:0000256" key="2">
    <source>
        <dbReference type="SAM" id="SignalP"/>
    </source>
</evidence>
<reference evidence="5" key="1">
    <citation type="journal article" date="2019" name="Int. J. Syst. Evol. Microbiol.">
        <title>The Global Catalogue of Microorganisms (GCM) 10K type strain sequencing project: providing services to taxonomists for standard genome sequencing and annotation.</title>
        <authorList>
            <consortium name="The Broad Institute Genomics Platform"/>
            <consortium name="The Broad Institute Genome Sequencing Center for Infectious Disease"/>
            <person name="Wu L."/>
            <person name="Ma J."/>
        </authorList>
    </citation>
    <scope>NUCLEOTIDE SEQUENCE [LARGE SCALE GENOMIC DNA]</scope>
    <source>
        <strain evidence="5">JCM 18715</strain>
    </source>
</reference>
<dbReference type="EMBL" id="BAABLD010000008">
    <property type="protein sequence ID" value="GAA5164877.1"/>
    <property type="molecule type" value="Genomic_DNA"/>
</dbReference>
<dbReference type="CDD" id="cd19963">
    <property type="entry name" value="PBP1_BMP-like"/>
    <property type="match status" value="1"/>
</dbReference>
<evidence type="ECO:0000313" key="5">
    <source>
        <dbReference type="Proteomes" id="UP001500547"/>
    </source>
</evidence>
<evidence type="ECO:0000313" key="4">
    <source>
        <dbReference type="EMBL" id="GAA5164877.1"/>
    </source>
</evidence>
<accession>A0ABP9QPK5</accession>
<feature type="chain" id="PRO_5046182911" evidence="2">
    <location>
        <begin position="25"/>
        <end position="358"/>
    </location>
</feature>
<evidence type="ECO:0000259" key="3">
    <source>
        <dbReference type="Pfam" id="PF02608"/>
    </source>
</evidence>
<gene>
    <name evidence="4" type="ORF">GCM10025770_19510</name>
</gene>
<dbReference type="InterPro" id="IPR003760">
    <property type="entry name" value="PnrA-like"/>
</dbReference>
<comment type="caution">
    <text evidence="4">The sequence shown here is derived from an EMBL/GenBank/DDBJ whole genome shotgun (WGS) entry which is preliminary data.</text>
</comment>
<dbReference type="PANTHER" id="PTHR43208">
    <property type="entry name" value="ABC TRANSPORTER SUBSTRATE-BINDING PROTEIN"/>
    <property type="match status" value="1"/>
</dbReference>
<dbReference type="Proteomes" id="UP001500547">
    <property type="component" value="Unassembled WGS sequence"/>
</dbReference>
<dbReference type="PANTHER" id="PTHR43208:SF1">
    <property type="entry name" value="ABC TRANSPORTER SUBSTRATE-BINDING PROTEIN"/>
    <property type="match status" value="1"/>
</dbReference>
<name>A0ABP9QPK5_9RHOO</name>
<dbReference type="Pfam" id="PF02608">
    <property type="entry name" value="Bmp"/>
    <property type="match status" value="1"/>
</dbReference>
<keyword evidence="1 2" id="KW-0732">Signal</keyword>
<evidence type="ECO:0000256" key="1">
    <source>
        <dbReference type="ARBA" id="ARBA00022729"/>
    </source>
</evidence>